<protein>
    <recommendedName>
        <fullName evidence="3">Protein RecA</fullName>
    </recommendedName>
</protein>
<dbReference type="RefSeq" id="WP_328857537.1">
    <property type="nucleotide sequence ID" value="NZ_CP108021.1"/>
</dbReference>
<sequence>MTSVDVREADKRVADTLAELRKKLATVSSTKAKPVVPQNQRTVTVAASEQVDKEMLPIPAPLAQIMPGGGLARGSVVAVDGARSVLVSIIAEITASGGYVAVIGLPHLSLHAVEEMGGDLAHVAVVSGQGDPGVFDPVEVAAVLLDGLDLVVVGLGGVSVPPSRARAVMARARAKGSTLMVTDGRWSGVQATLSAQVADYRHLPFRAAGHGRISGLSLSVQARGRGTRVTETRIDVVHADDRVRLVAARPVGAVAAPVTATGGLTIAHAN</sequence>
<accession>A0AAU4K240</accession>
<reference evidence="1 2" key="1">
    <citation type="submission" date="2022-10" db="EMBL/GenBank/DDBJ databases">
        <title>The complete genomes of actinobacterial strains from the NBC collection.</title>
        <authorList>
            <person name="Joergensen T.S."/>
            <person name="Alvarez Arevalo M."/>
            <person name="Sterndorff E.B."/>
            <person name="Faurdal D."/>
            <person name="Vuksanovic O."/>
            <person name="Mourched A.-S."/>
            <person name="Charusanti P."/>
            <person name="Shaw S."/>
            <person name="Blin K."/>
            <person name="Weber T."/>
        </authorList>
    </citation>
    <scope>NUCLEOTIDE SEQUENCE [LARGE SCALE GENOMIC DNA]</scope>
    <source>
        <strain evidence="1 2">NBC_00319</strain>
    </source>
</reference>
<organism evidence="1 2">
    <name type="scientific">Williamsia herbipolensis</name>
    <dbReference type="NCBI Taxonomy" id="1603258"/>
    <lineage>
        <taxon>Bacteria</taxon>
        <taxon>Bacillati</taxon>
        <taxon>Actinomycetota</taxon>
        <taxon>Actinomycetes</taxon>
        <taxon>Mycobacteriales</taxon>
        <taxon>Nocardiaceae</taxon>
        <taxon>Williamsia</taxon>
    </lineage>
</organism>
<name>A0AAU4K240_9NOCA</name>
<dbReference type="KEGG" id="whr:OG579_21065"/>
<evidence type="ECO:0000313" key="2">
    <source>
        <dbReference type="Proteomes" id="UP001432128"/>
    </source>
</evidence>
<evidence type="ECO:0000313" key="1">
    <source>
        <dbReference type="EMBL" id="WUM20141.1"/>
    </source>
</evidence>
<proteinExistence type="predicted"/>
<dbReference type="EMBL" id="CP108021">
    <property type="protein sequence ID" value="WUM20141.1"/>
    <property type="molecule type" value="Genomic_DNA"/>
</dbReference>
<dbReference type="Proteomes" id="UP001432128">
    <property type="component" value="Chromosome"/>
</dbReference>
<gene>
    <name evidence="1" type="ORF">OG579_21065</name>
</gene>
<evidence type="ECO:0008006" key="3">
    <source>
        <dbReference type="Google" id="ProtNLM"/>
    </source>
</evidence>
<keyword evidence="2" id="KW-1185">Reference proteome</keyword>
<dbReference type="AlphaFoldDB" id="A0AAU4K240"/>